<comment type="function">
    <text evidence="7">Required for assembly of cytochrome c oxidase (complex IV).</text>
</comment>
<evidence type="ECO:0000313" key="10">
    <source>
        <dbReference type="Proteomes" id="UP000008068"/>
    </source>
</evidence>
<keyword evidence="7" id="KW-0999">Mitochondrion inner membrane</keyword>
<dbReference type="STRING" id="135651.G0N7B0"/>
<dbReference type="InParanoid" id="G0N7B0"/>
<dbReference type="OrthoDB" id="10018333at2759"/>
<dbReference type="HOGENOM" id="CLU_1940036_0_0_1"/>
<evidence type="ECO:0000256" key="4">
    <source>
        <dbReference type="ARBA" id="ARBA00022989"/>
    </source>
</evidence>
<comment type="subunit">
    <text evidence="7">Component of 250-400 kDa complexes called cytochrome oxidase assembly intermediates or COA complexes.</text>
</comment>
<keyword evidence="6 7" id="KW-0472">Membrane</keyword>
<gene>
    <name evidence="9" type="ORF">CAEBREN_03088</name>
</gene>
<sequence>MLLQSSLLCTRLAFRRMVSSSRLVSASKGEDKLPTKRDADKFSQLEKKKDDEMLETIDIEDLPRPQKRFAKQFEKVNQERVKEIFAKNYKNHISFAVLVGLVIGIYWYTMYSVKQETFLEEIDEEMAATNPKTHGHLAKKTETK</sequence>
<keyword evidence="4 7" id="KW-1133">Transmembrane helix</keyword>
<evidence type="ECO:0000256" key="3">
    <source>
        <dbReference type="ARBA" id="ARBA00022692"/>
    </source>
</evidence>
<evidence type="ECO:0000256" key="7">
    <source>
        <dbReference type="RuleBase" id="RU367056"/>
    </source>
</evidence>
<comment type="subcellular location">
    <subcellularLocation>
        <location evidence="1">Mitochondrion membrane</location>
        <topology evidence="1">Single-pass membrane protein</topology>
    </subcellularLocation>
</comment>
<keyword evidence="3 7" id="KW-0812">Transmembrane</keyword>
<dbReference type="PANTHER" id="PTHR15642:SF3">
    <property type="entry name" value="CYTOCHROME C OXIDASE ASSEMBLY FACTOR 3 HOMOLOG, MITOCHONDRIAL"/>
    <property type="match status" value="1"/>
</dbReference>
<dbReference type="InterPro" id="IPR041752">
    <property type="entry name" value="Coa3"/>
</dbReference>
<reference evidence="10" key="1">
    <citation type="submission" date="2011-07" db="EMBL/GenBank/DDBJ databases">
        <authorList>
            <consortium name="Caenorhabditis brenneri Sequencing and Analysis Consortium"/>
            <person name="Wilson R.K."/>
        </authorList>
    </citation>
    <scope>NUCLEOTIDE SEQUENCE [LARGE SCALE GENOMIC DNA]</scope>
    <source>
        <strain evidence="10">PB2801</strain>
    </source>
</reference>
<dbReference type="Pfam" id="PF09813">
    <property type="entry name" value="Coa3_cc"/>
    <property type="match status" value="1"/>
</dbReference>
<name>G0N7B0_CAEBE</name>
<feature type="transmembrane region" description="Helical" evidence="7">
    <location>
        <begin position="92"/>
        <end position="109"/>
    </location>
</feature>
<keyword evidence="5 7" id="KW-0496">Mitochondrion</keyword>
<accession>G0N7B0</accession>
<dbReference type="eggNOG" id="KOG4782">
    <property type="taxonomic scope" value="Eukaryota"/>
</dbReference>
<protein>
    <recommendedName>
        <fullName evidence="7">Cytochrome c oxidase assembly factor 3</fullName>
    </recommendedName>
</protein>
<dbReference type="GO" id="GO:0033617">
    <property type="term" value="P:mitochondrial respiratory chain complex IV assembly"/>
    <property type="evidence" value="ECO:0007669"/>
    <property type="project" value="UniProtKB-UniRule"/>
</dbReference>
<dbReference type="OMA" id="GIYWYTM"/>
<evidence type="ECO:0000313" key="9">
    <source>
        <dbReference type="EMBL" id="EGT54497.1"/>
    </source>
</evidence>
<dbReference type="Proteomes" id="UP000008068">
    <property type="component" value="Unassembled WGS sequence"/>
</dbReference>
<comment type="similarity">
    <text evidence="2 7">Belongs to the COA3 family.</text>
</comment>
<evidence type="ECO:0000256" key="1">
    <source>
        <dbReference type="ARBA" id="ARBA00004304"/>
    </source>
</evidence>
<evidence type="ECO:0000256" key="6">
    <source>
        <dbReference type="ARBA" id="ARBA00023136"/>
    </source>
</evidence>
<dbReference type="GO" id="GO:0005743">
    <property type="term" value="C:mitochondrial inner membrane"/>
    <property type="evidence" value="ECO:0007669"/>
    <property type="project" value="UniProtKB-UniRule"/>
</dbReference>
<feature type="domain" description="Cytochrome c oxidase assembly factor 3 mitochondrial coiled-coil" evidence="8">
    <location>
        <begin position="77"/>
        <end position="125"/>
    </location>
</feature>
<proteinExistence type="inferred from homology"/>
<dbReference type="PANTHER" id="PTHR15642">
    <property type="entry name" value="CYTOCHROME C OXIDASE ASSEMBLY FACTOR 3, MITOCHONDRIAL"/>
    <property type="match status" value="1"/>
</dbReference>
<organism evidence="10">
    <name type="scientific">Caenorhabditis brenneri</name>
    <name type="common">Nematode worm</name>
    <dbReference type="NCBI Taxonomy" id="135651"/>
    <lineage>
        <taxon>Eukaryota</taxon>
        <taxon>Metazoa</taxon>
        <taxon>Ecdysozoa</taxon>
        <taxon>Nematoda</taxon>
        <taxon>Chromadorea</taxon>
        <taxon>Rhabditida</taxon>
        <taxon>Rhabditina</taxon>
        <taxon>Rhabditomorpha</taxon>
        <taxon>Rhabditoidea</taxon>
        <taxon>Rhabditidae</taxon>
        <taxon>Peloderinae</taxon>
        <taxon>Caenorhabditis</taxon>
    </lineage>
</organism>
<dbReference type="InterPro" id="IPR018628">
    <property type="entry name" value="Coa3_CC"/>
</dbReference>
<evidence type="ECO:0000256" key="2">
    <source>
        <dbReference type="ARBA" id="ARBA00007035"/>
    </source>
</evidence>
<dbReference type="AlphaFoldDB" id="G0N7B0"/>
<dbReference type="EMBL" id="GL379846">
    <property type="protein sequence ID" value="EGT54497.1"/>
    <property type="molecule type" value="Genomic_DNA"/>
</dbReference>
<evidence type="ECO:0000259" key="8">
    <source>
        <dbReference type="Pfam" id="PF09813"/>
    </source>
</evidence>
<keyword evidence="10" id="KW-1185">Reference proteome</keyword>
<evidence type="ECO:0000256" key="5">
    <source>
        <dbReference type="ARBA" id="ARBA00023128"/>
    </source>
</evidence>